<feature type="region of interest" description="Disordered" evidence="1">
    <location>
        <begin position="144"/>
        <end position="166"/>
    </location>
</feature>
<accession>A0A0F7SJN2</accession>
<feature type="compositionally biased region" description="Low complexity" evidence="1">
    <location>
        <begin position="144"/>
        <end position="153"/>
    </location>
</feature>
<name>A0A0F7SJN2_PHARH</name>
<dbReference type="InterPro" id="IPR017359">
    <property type="entry name" value="Phi-like"/>
</dbReference>
<dbReference type="PANTHER" id="PTHR15955">
    <property type="entry name" value="RWD DOMAIN CONTAINING PROTEIN 2"/>
    <property type="match status" value="1"/>
</dbReference>
<feature type="compositionally biased region" description="Low complexity" evidence="1">
    <location>
        <begin position="266"/>
        <end position="284"/>
    </location>
</feature>
<feature type="region of interest" description="Disordered" evidence="1">
    <location>
        <begin position="265"/>
        <end position="290"/>
    </location>
</feature>
<proteinExistence type="predicted"/>
<sequence>MMVHIDSLQLEAHLLTIDLLQSMFPLPSELLLSPGSAETLAILRSLSSPIDSLPTPVQDEIRLLLRIGLIEEDNTLELDIKFSLRIGLTSIFYPDQLPTTATSSLGSTGVSSPTVIIDEDDPTSVILQLVEEIKTLGQEYIPSSRTLGSTSSSEAKRVADKGEGLGGSAEDQVEMFRVRDALICVSKMHHIVNQPKLRKLKALATSSGASGFVKSGRPGILLYEIGSKEDLAKFLEGVRSLKYLEFHHLTAESLYPPSYSPYMHNSQSASLSESTSQSIQSSSQPLNEHKLLNEGKPGLIELDEVKDLLDIAEKVGRREWFREAIGMGSTGKKSR</sequence>
<organism evidence="2">
    <name type="scientific">Phaffia rhodozyma</name>
    <name type="common">Yeast</name>
    <name type="synonym">Xanthophyllomyces dendrorhous</name>
    <dbReference type="NCBI Taxonomy" id="264483"/>
    <lineage>
        <taxon>Eukaryota</taxon>
        <taxon>Fungi</taxon>
        <taxon>Dikarya</taxon>
        <taxon>Basidiomycota</taxon>
        <taxon>Agaricomycotina</taxon>
        <taxon>Tremellomycetes</taxon>
        <taxon>Cystofilobasidiales</taxon>
        <taxon>Mrakiaceae</taxon>
        <taxon>Phaffia</taxon>
    </lineage>
</organism>
<protein>
    <submittedName>
        <fullName evidence="2">Uncharacterized protein</fullName>
    </submittedName>
</protein>
<dbReference type="EMBL" id="LN483249">
    <property type="protein sequence ID" value="CDZ97863.1"/>
    <property type="molecule type" value="Genomic_DNA"/>
</dbReference>
<dbReference type="PANTHER" id="PTHR15955:SF8">
    <property type="entry name" value="RWD DOMAIN-CONTAINING PROTEIN 2B-RELATED"/>
    <property type="match status" value="1"/>
</dbReference>
<reference evidence="2" key="1">
    <citation type="submission" date="2014-08" db="EMBL/GenBank/DDBJ databases">
        <authorList>
            <person name="Sharma Rahul"/>
            <person name="Thines Marco"/>
        </authorList>
    </citation>
    <scope>NUCLEOTIDE SEQUENCE</scope>
</reference>
<feature type="compositionally biased region" description="Basic and acidic residues" evidence="1">
    <location>
        <begin position="154"/>
        <end position="163"/>
    </location>
</feature>
<evidence type="ECO:0000313" key="2">
    <source>
        <dbReference type="EMBL" id="CDZ97863.1"/>
    </source>
</evidence>
<evidence type="ECO:0000256" key="1">
    <source>
        <dbReference type="SAM" id="MobiDB-lite"/>
    </source>
</evidence>
<dbReference type="AlphaFoldDB" id="A0A0F7SJN2"/>